<evidence type="ECO:0000313" key="4">
    <source>
        <dbReference type="WBParaSite" id="GPUH_0000045401-mRNA-1"/>
    </source>
</evidence>
<dbReference type="OrthoDB" id="5812302at2759"/>
<feature type="region of interest" description="Disordered" evidence="1">
    <location>
        <begin position="134"/>
        <end position="153"/>
    </location>
</feature>
<feature type="compositionally biased region" description="Polar residues" evidence="1">
    <location>
        <begin position="19"/>
        <end position="51"/>
    </location>
</feature>
<feature type="compositionally biased region" description="Low complexity" evidence="1">
    <location>
        <begin position="1"/>
        <end position="15"/>
    </location>
</feature>
<dbReference type="AlphaFoldDB" id="A0A183CVG3"/>
<reference evidence="4" key="1">
    <citation type="submission" date="2016-06" db="UniProtKB">
        <authorList>
            <consortium name="WormBaseParasite"/>
        </authorList>
    </citation>
    <scope>IDENTIFICATION</scope>
</reference>
<dbReference type="EMBL" id="UYRT01000395">
    <property type="protein sequence ID" value="VDK28107.1"/>
    <property type="molecule type" value="Genomic_DNA"/>
</dbReference>
<evidence type="ECO:0000313" key="3">
    <source>
        <dbReference type="Proteomes" id="UP000271098"/>
    </source>
</evidence>
<evidence type="ECO:0000313" key="2">
    <source>
        <dbReference type="EMBL" id="VDK28107.1"/>
    </source>
</evidence>
<protein>
    <submittedName>
        <fullName evidence="4">Melanoma inhibitory activity protein 2</fullName>
    </submittedName>
</protein>
<evidence type="ECO:0000256" key="1">
    <source>
        <dbReference type="SAM" id="MobiDB-lite"/>
    </source>
</evidence>
<dbReference type="WBParaSite" id="GPUH_0000045401-mRNA-1">
    <property type="protein sequence ID" value="GPUH_0000045401-mRNA-1"/>
    <property type="gene ID" value="GPUH_0000045401"/>
</dbReference>
<proteinExistence type="predicted"/>
<gene>
    <name evidence="2" type="ORF">GPUH_LOCUS454</name>
</gene>
<reference evidence="2 3" key="2">
    <citation type="submission" date="2018-11" db="EMBL/GenBank/DDBJ databases">
        <authorList>
            <consortium name="Pathogen Informatics"/>
        </authorList>
    </citation>
    <scope>NUCLEOTIDE SEQUENCE [LARGE SCALE GENOMIC DNA]</scope>
</reference>
<keyword evidence="3" id="KW-1185">Reference proteome</keyword>
<accession>A0A183CVG3</accession>
<name>A0A183CVG3_9BILA</name>
<feature type="region of interest" description="Disordered" evidence="1">
    <location>
        <begin position="1"/>
        <end position="51"/>
    </location>
</feature>
<organism evidence="4">
    <name type="scientific">Gongylonema pulchrum</name>
    <dbReference type="NCBI Taxonomy" id="637853"/>
    <lineage>
        <taxon>Eukaryota</taxon>
        <taxon>Metazoa</taxon>
        <taxon>Ecdysozoa</taxon>
        <taxon>Nematoda</taxon>
        <taxon>Chromadorea</taxon>
        <taxon>Rhabditida</taxon>
        <taxon>Spirurina</taxon>
        <taxon>Spiruromorpha</taxon>
        <taxon>Spiruroidea</taxon>
        <taxon>Gongylonematidae</taxon>
        <taxon>Gongylonema</taxon>
    </lineage>
</organism>
<sequence length="393" mass="41779">MHVASESFSSALLESSDSKTVSSMEMTGMTSEISALSQPSTGQPEIPETFQNATQSPMDDYMQASTEQKIPVDSSEQYFPSEAGQVQHPELSQESQLSDTAVDIGTTIDGKKIIAETSFDQEFDTSFTVSKSFDTYDDSDTHPADTGGSQVSSGIQHESLFGTTSESFLSYPTSDFNLIDTITSDTSRSDTSGPELIMGLTVDGEKIVSGFSVPSEEQPGRTVPEAPSDAVRVSEETQFIEEPKIPSEAANSPSLSNKFIVGLTEQNESIIAGLSEKCTGVLGNMISVVTGLTLNGEIICGGCASFTDPSAITGADSARSEECPATQDIIANLTAETEKVLSGLSLRNDQSASQQNETTEHSEAAAVEAVLEPEVRKSNLHNDANALLRRDSF</sequence>
<dbReference type="Proteomes" id="UP000271098">
    <property type="component" value="Unassembled WGS sequence"/>
</dbReference>